<evidence type="ECO:0000256" key="8">
    <source>
        <dbReference type="ARBA" id="ARBA00022833"/>
    </source>
</evidence>
<accession>V4L3P6</accession>
<name>V4L3P6_EUTSA</name>
<comment type="cofactor">
    <cofactor evidence="13">
        <name>Ca(2+)</name>
        <dbReference type="ChEBI" id="CHEBI:29108"/>
    </cofactor>
    <text evidence="13">Can bind about 5 Ca(2+) ions per subunit.</text>
</comment>
<feature type="binding site" evidence="13">
    <location>
        <position position="228"/>
    </location>
    <ligand>
        <name>Zn(2+)</name>
        <dbReference type="ChEBI" id="CHEBI:29105"/>
        <label>1</label>
    </ligand>
</feature>
<dbReference type="PROSITE" id="PS00546">
    <property type="entry name" value="CYSTEINE_SWITCH"/>
    <property type="match status" value="1"/>
</dbReference>
<evidence type="ECO:0000256" key="13">
    <source>
        <dbReference type="PIRSR" id="PIRSR621190-2"/>
    </source>
</evidence>
<evidence type="ECO:0000256" key="15">
    <source>
        <dbReference type="SAM" id="MobiDB-lite"/>
    </source>
</evidence>
<keyword evidence="9" id="KW-0482">Metalloprotease</keyword>
<feature type="binding site" evidence="13">
    <location>
        <position position="258"/>
    </location>
    <ligand>
        <name>Ca(2+)</name>
        <dbReference type="ChEBI" id="CHEBI:29108"/>
        <label>1</label>
    </ligand>
</feature>
<comment type="similarity">
    <text evidence="2">Belongs to the peptidase M10A family. Matrix metalloproteinases (MMPs) subfamily.</text>
</comment>
<feature type="binding site" evidence="13">
    <location>
        <position position="255"/>
    </location>
    <ligand>
        <name>Ca(2+)</name>
        <dbReference type="ChEBI" id="CHEBI:29108"/>
        <label>3</label>
    </ligand>
</feature>
<dbReference type="InterPro" id="IPR001818">
    <property type="entry name" value="Pept_M10_metallopeptidase"/>
</dbReference>
<dbReference type="eggNOG" id="KOG1565">
    <property type="taxonomic scope" value="Eukaryota"/>
</dbReference>
<dbReference type="PANTHER" id="PTHR10201:SF263">
    <property type="entry name" value="METALLOENDOPROTEINASE 3-MMP"/>
    <property type="match status" value="1"/>
</dbReference>
<evidence type="ECO:0000256" key="12">
    <source>
        <dbReference type="PIRSR" id="PIRSR621190-1"/>
    </source>
</evidence>
<keyword evidence="10" id="KW-0865">Zymogen</keyword>
<feature type="binding site" evidence="13">
    <location>
        <position position="296"/>
    </location>
    <ligand>
        <name>Zn(2+)</name>
        <dbReference type="ChEBI" id="CHEBI:29105"/>
        <label>2</label>
        <note>catalytic</note>
    </ligand>
</feature>
<dbReference type="InterPro" id="IPR024079">
    <property type="entry name" value="MetalloPept_cat_dom_sf"/>
</dbReference>
<feature type="active site" evidence="12">
    <location>
        <position position="287"/>
    </location>
</feature>
<dbReference type="InterPro" id="IPR021190">
    <property type="entry name" value="Pept_M10A"/>
</dbReference>
<proteinExistence type="inferred from homology"/>
<feature type="region of interest" description="Disordered" evidence="15">
    <location>
        <begin position="330"/>
        <end position="360"/>
    </location>
</feature>
<feature type="binding site" evidence="13">
    <location>
        <position position="218"/>
    </location>
    <ligand>
        <name>Ca(2+)</name>
        <dbReference type="ChEBI" id="CHEBI:29108"/>
        <label>2</label>
    </ligand>
</feature>
<dbReference type="GO" id="GO:0004222">
    <property type="term" value="F:metalloendopeptidase activity"/>
    <property type="evidence" value="ECO:0007669"/>
    <property type="project" value="EnsemblPlants"/>
</dbReference>
<evidence type="ECO:0000313" key="18">
    <source>
        <dbReference type="EMBL" id="ESQ34378.1"/>
    </source>
</evidence>
<keyword evidence="6 16" id="KW-0732">Signal</keyword>
<dbReference type="SUPFAM" id="SSF47090">
    <property type="entry name" value="PGBD-like"/>
    <property type="match status" value="1"/>
</dbReference>
<feature type="signal peptide" evidence="16">
    <location>
        <begin position="1"/>
        <end position="21"/>
    </location>
</feature>
<feature type="binding site" evidence="13">
    <location>
        <position position="290"/>
    </location>
    <ligand>
        <name>Zn(2+)</name>
        <dbReference type="ChEBI" id="CHEBI:29105"/>
        <label>2</label>
        <note>catalytic</note>
    </ligand>
</feature>
<keyword evidence="11" id="KW-0325">Glycoprotein</keyword>
<dbReference type="OMA" id="HIVRPRC"/>
<keyword evidence="4" id="KW-0645">Protease</keyword>
<keyword evidence="8 13" id="KW-0862">Zinc</keyword>
<dbReference type="SMART" id="SM00235">
    <property type="entry name" value="ZnMc"/>
    <property type="match status" value="1"/>
</dbReference>
<evidence type="ECO:0000256" key="9">
    <source>
        <dbReference type="ARBA" id="ARBA00023049"/>
    </source>
</evidence>
<keyword evidence="3" id="KW-0336">GPI-anchor</keyword>
<protein>
    <recommendedName>
        <fullName evidence="17">Peptidase metallopeptidase domain-containing protein</fullName>
    </recommendedName>
</protein>
<dbReference type="InterPro" id="IPR021158">
    <property type="entry name" value="Pept_M10A_Zn_BS"/>
</dbReference>
<evidence type="ECO:0000256" key="6">
    <source>
        <dbReference type="ARBA" id="ARBA00022729"/>
    </source>
</evidence>
<organism evidence="18 19">
    <name type="scientific">Eutrema salsugineum</name>
    <name type="common">Saltwater cress</name>
    <name type="synonym">Sisymbrium salsugineum</name>
    <dbReference type="NCBI Taxonomy" id="72664"/>
    <lineage>
        <taxon>Eukaryota</taxon>
        <taxon>Viridiplantae</taxon>
        <taxon>Streptophyta</taxon>
        <taxon>Embryophyta</taxon>
        <taxon>Tracheophyta</taxon>
        <taxon>Spermatophyta</taxon>
        <taxon>Magnoliopsida</taxon>
        <taxon>eudicotyledons</taxon>
        <taxon>Gunneridae</taxon>
        <taxon>Pentapetalae</taxon>
        <taxon>rosids</taxon>
        <taxon>malvids</taxon>
        <taxon>Brassicales</taxon>
        <taxon>Brassicaceae</taxon>
        <taxon>Eutremeae</taxon>
        <taxon>Eutrema</taxon>
    </lineage>
</organism>
<dbReference type="Pfam" id="PF01471">
    <property type="entry name" value="PG_binding_1"/>
    <property type="match status" value="1"/>
</dbReference>
<evidence type="ECO:0000256" key="7">
    <source>
        <dbReference type="ARBA" id="ARBA00022801"/>
    </source>
</evidence>
<evidence type="ECO:0000256" key="16">
    <source>
        <dbReference type="SAM" id="SignalP"/>
    </source>
</evidence>
<comment type="cofactor">
    <cofactor evidence="13">
        <name>Zn(2+)</name>
        <dbReference type="ChEBI" id="CHEBI:29105"/>
    </cofactor>
    <text evidence="13">Binds 2 Zn(2+) ions per subunit.</text>
</comment>
<dbReference type="FunFam" id="3.40.390.10:FF:000018">
    <property type="entry name" value="Metalloendoproteinase 1"/>
    <property type="match status" value="1"/>
</dbReference>
<feature type="domain" description="Peptidase metallopeptidase" evidence="17">
    <location>
        <begin position="164"/>
        <end position="331"/>
    </location>
</feature>
<dbReference type="GO" id="GO:0050832">
    <property type="term" value="P:defense response to fungus"/>
    <property type="evidence" value="ECO:0007669"/>
    <property type="project" value="EnsemblPlants"/>
</dbReference>
<sequence length="382" mass="42450">MLRFCLLGVVLLFLVPSPVSAGFYPNSSAIPPDLRRNATENVWNSFMNFTGCHAGMKVNGLYKLKQYFQHFGYIRQTLPKNFTDDFDDILKNAVETYQRNFHLNITGELDELTLKHVVMPRCGVPDIVNGTSTMHNGRRRTYEVSFSGKGPRFHAVKRYSFFPGEPRWPERNRDLTYAFDPRNSLTEEVKSVFSRAFVRWAEVIPVTFTRVEVFSISDIRIGFYSGDHGDGEPFDGVMGTLAHAFSPPNGHFHLDGDENWIVSGDVGGDRLLSVTAAVDLESVAVHEIGHLLGLGHSSVQDSIMYPTITTGRRKVDLTSDDVEGVQYLYGPNPNFNGSRSTPPPSTQQRDTGDSGAAGGIDGSRPVLTSLLMSTVGLFLLYL</sequence>
<dbReference type="STRING" id="72664.V4L3P6"/>
<feature type="binding site" description="in inhibited form" evidence="13">
    <location>
        <position position="122"/>
    </location>
    <ligand>
        <name>Zn(2+)</name>
        <dbReference type="ChEBI" id="CHEBI:29105"/>
        <label>2</label>
        <note>catalytic</note>
    </ligand>
</feature>
<evidence type="ECO:0000256" key="4">
    <source>
        <dbReference type="ARBA" id="ARBA00022670"/>
    </source>
</evidence>
<dbReference type="OrthoDB" id="406838at2759"/>
<evidence type="ECO:0000313" key="19">
    <source>
        <dbReference type="Proteomes" id="UP000030689"/>
    </source>
</evidence>
<keyword evidence="13" id="KW-0106">Calcium</keyword>
<dbReference type="GO" id="GO:0005886">
    <property type="term" value="C:plasma membrane"/>
    <property type="evidence" value="ECO:0007669"/>
    <property type="project" value="UniProtKB-SubCell"/>
</dbReference>
<feature type="binding site" evidence="13">
    <location>
        <position position="304"/>
    </location>
    <ligand>
        <name>Zn(2+)</name>
        <dbReference type="ChEBI" id="CHEBI:29105"/>
        <label>2</label>
        <note>catalytic</note>
    </ligand>
</feature>
<feature type="chain" id="PRO_5004721318" description="Peptidase metallopeptidase domain-containing protein" evidence="16">
    <location>
        <begin position="22"/>
        <end position="382"/>
    </location>
</feature>
<dbReference type="GO" id="GO:0008270">
    <property type="term" value="F:zinc ion binding"/>
    <property type="evidence" value="ECO:0007669"/>
    <property type="project" value="InterPro"/>
</dbReference>
<keyword evidence="3" id="KW-0449">Lipoprotein</keyword>
<feature type="binding site" evidence="13">
    <location>
        <position position="230"/>
    </location>
    <ligand>
        <name>Zn(2+)</name>
        <dbReference type="ChEBI" id="CHEBI:29105"/>
        <label>1</label>
    </ligand>
</feature>
<dbReference type="KEGG" id="eus:EUTSA_v10007920mg"/>
<dbReference type="SUPFAM" id="SSF55486">
    <property type="entry name" value="Metalloproteases ('zincins'), catalytic domain"/>
    <property type="match status" value="1"/>
</dbReference>
<dbReference type="GO" id="GO:0031012">
    <property type="term" value="C:extracellular matrix"/>
    <property type="evidence" value="ECO:0007669"/>
    <property type="project" value="InterPro"/>
</dbReference>
<dbReference type="Gramene" id="ESQ34378">
    <property type="protein sequence ID" value="ESQ34378"/>
    <property type="gene ID" value="EUTSA_v10007920mg"/>
</dbReference>
<dbReference type="GO" id="GO:0030198">
    <property type="term" value="P:extracellular matrix organization"/>
    <property type="evidence" value="ECO:0007669"/>
    <property type="project" value="TreeGrafter"/>
</dbReference>
<comment type="subcellular location">
    <subcellularLocation>
        <location evidence="1">Cell membrane</location>
        <topology evidence="1">Lipid-anchor</topology>
        <topology evidence="1">GPI-anchor</topology>
        <orientation evidence="1">Extracellular side</orientation>
    </subcellularLocation>
</comment>
<keyword evidence="19" id="KW-1185">Reference proteome</keyword>
<dbReference type="CDD" id="cd04278">
    <property type="entry name" value="ZnMc_MMP"/>
    <property type="match status" value="1"/>
</dbReference>
<dbReference type="InterPro" id="IPR033739">
    <property type="entry name" value="M10A_MMP"/>
</dbReference>
<evidence type="ECO:0000256" key="1">
    <source>
        <dbReference type="ARBA" id="ARBA00004471"/>
    </source>
</evidence>
<dbReference type="GO" id="GO:0006508">
    <property type="term" value="P:proteolysis"/>
    <property type="evidence" value="ECO:0007669"/>
    <property type="project" value="UniProtKB-KW"/>
</dbReference>
<dbReference type="AlphaFoldDB" id="V4L3P6"/>
<feature type="binding site" evidence="13">
    <location>
        <position position="253"/>
    </location>
    <ligand>
        <name>Zn(2+)</name>
        <dbReference type="ChEBI" id="CHEBI:29105"/>
        <label>1</label>
    </ligand>
</feature>
<evidence type="ECO:0000256" key="10">
    <source>
        <dbReference type="ARBA" id="ARBA00023145"/>
    </source>
</evidence>
<evidence type="ECO:0000256" key="2">
    <source>
        <dbReference type="ARBA" id="ARBA00009614"/>
    </source>
</evidence>
<dbReference type="InterPro" id="IPR036365">
    <property type="entry name" value="PGBD-like_sf"/>
</dbReference>
<evidence type="ECO:0000256" key="11">
    <source>
        <dbReference type="ARBA" id="ARBA00023180"/>
    </source>
</evidence>
<dbReference type="EMBL" id="KI517683">
    <property type="protein sequence ID" value="ESQ34378.1"/>
    <property type="molecule type" value="Genomic_DNA"/>
</dbReference>
<dbReference type="GO" id="GO:0030574">
    <property type="term" value="P:collagen catabolic process"/>
    <property type="evidence" value="ECO:0007669"/>
    <property type="project" value="TreeGrafter"/>
</dbReference>
<dbReference type="Pfam" id="PF00413">
    <property type="entry name" value="Peptidase_M10"/>
    <property type="match status" value="1"/>
</dbReference>
<evidence type="ECO:0000256" key="14">
    <source>
        <dbReference type="PIRSR" id="PIRSR621190-5"/>
    </source>
</evidence>
<evidence type="ECO:0000256" key="3">
    <source>
        <dbReference type="ARBA" id="ARBA00022622"/>
    </source>
</evidence>
<dbReference type="Gene3D" id="3.40.390.10">
    <property type="entry name" value="Collagenase (Catalytic Domain)"/>
    <property type="match status" value="1"/>
</dbReference>
<feature type="short sequence motif" description="Cysteine switch" evidence="14">
    <location>
        <begin position="120"/>
        <end position="156"/>
    </location>
</feature>
<dbReference type="MEROPS" id="M10.A05"/>
<dbReference type="InterPro" id="IPR002477">
    <property type="entry name" value="Peptidoglycan-bd-like"/>
</dbReference>
<feature type="binding site" evidence="13">
    <location>
        <position position="243"/>
    </location>
    <ligand>
        <name>Zn(2+)</name>
        <dbReference type="ChEBI" id="CHEBI:29105"/>
        <label>1</label>
    </ligand>
</feature>
<evidence type="ECO:0000256" key="5">
    <source>
        <dbReference type="ARBA" id="ARBA00022723"/>
    </source>
</evidence>
<keyword evidence="5 13" id="KW-0479">Metal-binding</keyword>
<dbReference type="GO" id="GO:0098552">
    <property type="term" value="C:side of membrane"/>
    <property type="evidence" value="ECO:0007669"/>
    <property type="project" value="UniProtKB-KW"/>
</dbReference>
<reference evidence="18 19" key="1">
    <citation type="journal article" date="2013" name="Front. Plant Sci.">
        <title>The Reference Genome of the Halophytic Plant Eutrema salsugineum.</title>
        <authorList>
            <person name="Yang R."/>
            <person name="Jarvis D.E."/>
            <person name="Chen H."/>
            <person name="Beilstein M.A."/>
            <person name="Grimwood J."/>
            <person name="Jenkins J."/>
            <person name="Shu S."/>
            <person name="Prochnik S."/>
            <person name="Xin M."/>
            <person name="Ma C."/>
            <person name="Schmutz J."/>
            <person name="Wing R.A."/>
            <person name="Mitchell-Olds T."/>
            <person name="Schumaker K.S."/>
            <person name="Wang X."/>
        </authorList>
    </citation>
    <scope>NUCLEOTIDE SEQUENCE [LARGE SCALE GENOMIC DNA]</scope>
</reference>
<gene>
    <name evidence="18" type="ORF">EUTSA_v10007920mg</name>
</gene>
<dbReference type="Proteomes" id="UP000030689">
    <property type="component" value="Unassembled WGS sequence"/>
</dbReference>
<dbReference type="PANTHER" id="PTHR10201">
    <property type="entry name" value="MATRIX METALLOPROTEINASE"/>
    <property type="match status" value="1"/>
</dbReference>
<keyword evidence="7" id="KW-0378">Hydrolase</keyword>
<feature type="binding site" evidence="13">
    <location>
        <position position="236"/>
    </location>
    <ligand>
        <name>Ca(2+)</name>
        <dbReference type="ChEBI" id="CHEBI:29108"/>
        <label>3</label>
    </ligand>
</feature>
<evidence type="ECO:0000259" key="17">
    <source>
        <dbReference type="SMART" id="SM00235"/>
    </source>
</evidence>
<keyword evidence="3" id="KW-0472">Membrane</keyword>
<feature type="binding site" evidence="13">
    <location>
        <position position="286"/>
    </location>
    <ligand>
        <name>Zn(2+)</name>
        <dbReference type="ChEBI" id="CHEBI:29105"/>
        <label>2</label>
        <note>catalytic</note>
    </ligand>
</feature>
<feature type="binding site" evidence="13">
    <location>
        <position position="235"/>
    </location>
    <ligand>
        <name>Ca(2+)</name>
        <dbReference type="ChEBI" id="CHEBI:29108"/>
        <label>3</label>
    </ligand>
</feature>
<dbReference type="InterPro" id="IPR006026">
    <property type="entry name" value="Peptidase_Metallo"/>
</dbReference>
<dbReference type="PRINTS" id="PR00138">
    <property type="entry name" value="MATRIXIN"/>
</dbReference>
<feature type="binding site" evidence="13">
    <location>
        <position position="258"/>
    </location>
    <ligand>
        <name>Ca(2+)</name>
        <dbReference type="ChEBI" id="CHEBI:29108"/>
        <label>3</label>
    </ligand>
</feature>